<protein>
    <recommendedName>
        <fullName evidence="3">TATA-box binding protein</fullName>
    </recommendedName>
</protein>
<sequence>MDKIKHLFIMAAVLAFVTGICIKISEAAVNKPEMEQLADAFGKNGIAVKKWTMYSKENISIPPGNFSENVKRFTQQHRLFNWSVEKTANGWKAAGIREFKDGTETLQIVSTDTNRQRQSYILYQVQGTGNSRNWTEVHQYFKKQSFDIFHEYPTIFSCIEGSYDDKMVGVLHLSDALLNEFNAVPLEQLKEPSFVSVSAYTARWGQTIPAEQGSMNMQIAVRHGGLGENTTVVAGTPIITTEY</sequence>
<dbReference type="InterPro" id="IPR014794">
    <property type="entry name" value="DUF1779"/>
</dbReference>
<evidence type="ECO:0008006" key="3">
    <source>
        <dbReference type="Google" id="ProtNLM"/>
    </source>
</evidence>
<comment type="caution">
    <text evidence="1">The sequence shown here is derived from an EMBL/GenBank/DDBJ whole genome shotgun (WGS) entry which is preliminary data.</text>
</comment>
<dbReference type="Gene3D" id="3.30.2030.10">
    <property type="entry name" value="YwmB-like"/>
    <property type="match status" value="1"/>
</dbReference>
<accession>A0A7X2S668</accession>
<dbReference type="Proteomes" id="UP000434639">
    <property type="component" value="Unassembled WGS sequence"/>
</dbReference>
<evidence type="ECO:0000313" key="2">
    <source>
        <dbReference type="Proteomes" id="UP000434639"/>
    </source>
</evidence>
<dbReference type="OrthoDB" id="2374820at2"/>
<dbReference type="SUPFAM" id="SSF143842">
    <property type="entry name" value="YwmB-like"/>
    <property type="match status" value="1"/>
</dbReference>
<dbReference type="AlphaFoldDB" id="A0A7X2S668"/>
<dbReference type="InterPro" id="IPR036209">
    <property type="entry name" value="YwmB-like_sf"/>
</dbReference>
<dbReference type="Pfam" id="PF08680">
    <property type="entry name" value="DUF1779"/>
    <property type="match status" value="1"/>
</dbReference>
<reference evidence="1 2" key="1">
    <citation type="journal article" date="2017" name="Int. J. Syst. Evol. Microbiol.">
        <title>Bacillus mangrovi sp. nov., isolated from a sediment sample from a mangrove forest.</title>
        <authorList>
            <person name="Gupta V."/>
            <person name="Singh P.K."/>
            <person name="Korpole S."/>
            <person name="Tanuku N.R.S."/>
            <person name="Pinnaka A.K."/>
        </authorList>
    </citation>
    <scope>NUCLEOTIDE SEQUENCE [LARGE SCALE GENOMIC DNA]</scope>
    <source>
        <strain evidence="1 2">KCTC 33872</strain>
    </source>
</reference>
<dbReference type="RefSeq" id="WP_155112523.1">
    <property type="nucleotide sequence ID" value="NZ_WMIB01000010.1"/>
</dbReference>
<gene>
    <name evidence="1" type="ORF">GKZ89_11310</name>
</gene>
<keyword evidence="2" id="KW-1185">Reference proteome</keyword>
<name>A0A7X2S668_9BACI</name>
<organism evidence="1 2">
    <name type="scientific">Metabacillus mangrovi</name>
    <dbReference type="NCBI Taxonomy" id="1491830"/>
    <lineage>
        <taxon>Bacteria</taxon>
        <taxon>Bacillati</taxon>
        <taxon>Bacillota</taxon>
        <taxon>Bacilli</taxon>
        <taxon>Bacillales</taxon>
        <taxon>Bacillaceae</taxon>
        <taxon>Metabacillus</taxon>
    </lineage>
</organism>
<proteinExistence type="predicted"/>
<dbReference type="EMBL" id="WMIB01000010">
    <property type="protein sequence ID" value="MTH53995.1"/>
    <property type="molecule type" value="Genomic_DNA"/>
</dbReference>
<dbReference type="Gene3D" id="3.30.360.40">
    <property type="entry name" value="YwmB-like"/>
    <property type="match status" value="1"/>
</dbReference>
<evidence type="ECO:0000313" key="1">
    <source>
        <dbReference type="EMBL" id="MTH53995.1"/>
    </source>
</evidence>